<protein>
    <recommendedName>
        <fullName evidence="3">HTH CENPB-type domain-containing protein</fullName>
    </recommendedName>
</protein>
<sequence length="227" mass="26559">MANNQDMEKALDALRSQKKPNFKVTEEQFNVNRVTLAMRFEGERILREKRYRWIILENLVLEIVHKPIGERWVERFRKRYSERISSIYLRLIDKTRQVADNSAYFEHYFQHLGEIIEIYHIRPGNIYNFDEKGFLLGICPAMKRILPIKYLRSKRVLGAKQDGSREFISLPACICADGTALPPGLIYQSKSDLQDIWLEDFDSSSEQAYFAVSKKGWTNEDSASNGQ</sequence>
<dbReference type="AlphaFoldDB" id="A0A6A6DR28"/>
<reference evidence="1" key="1">
    <citation type="journal article" date="2020" name="Stud. Mycol.">
        <title>101 Dothideomycetes genomes: a test case for predicting lifestyles and emergence of pathogens.</title>
        <authorList>
            <person name="Haridas S."/>
            <person name="Albert R."/>
            <person name="Binder M."/>
            <person name="Bloem J."/>
            <person name="Labutti K."/>
            <person name="Salamov A."/>
            <person name="Andreopoulos B."/>
            <person name="Baker S."/>
            <person name="Barry K."/>
            <person name="Bills G."/>
            <person name="Bluhm B."/>
            <person name="Cannon C."/>
            <person name="Castanera R."/>
            <person name="Culley D."/>
            <person name="Daum C."/>
            <person name="Ezra D."/>
            <person name="Gonzalez J."/>
            <person name="Henrissat B."/>
            <person name="Kuo A."/>
            <person name="Liang C."/>
            <person name="Lipzen A."/>
            <person name="Lutzoni F."/>
            <person name="Magnuson J."/>
            <person name="Mondo S."/>
            <person name="Nolan M."/>
            <person name="Ohm R."/>
            <person name="Pangilinan J."/>
            <person name="Park H.-J."/>
            <person name="Ramirez L."/>
            <person name="Alfaro M."/>
            <person name="Sun H."/>
            <person name="Tritt A."/>
            <person name="Yoshinaga Y."/>
            <person name="Zwiers L.-H."/>
            <person name="Turgeon B."/>
            <person name="Goodwin S."/>
            <person name="Spatafora J."/>
            <person name="Crous P."/>
            <person name="Grigoriev I."/>
        </authorList>
    </citation>
    <scope>NUCLEOTIDE SEQUENCE</scope>
    <source>
        <strain evidence="1">CBS 207.26</strain>
    </source>
</reference>
<dbReference type="Proteomes" id="UP000800200">
    <property type="component" value="Unassembled WGS sequence"/>
</dbReference>
<evidence type="ECO:0000313" key="2">
    <source>
        <dbReference type="Proteomes" id="UP000800200"/>
    </source>
</evidence>
<evidence type="ECO:0000313" key="1">
    <source>
        <dbReference type="EMBL" id="KAF2180862.1"/>
    </source>
</evidence>
<dbReference type="OrthoDB" id="3940997at2759"/>
<keyword evidence="2" id="KW-1185">Reference proteome</keyword>
<accession>A0A6A6DR28</accession>
<dbReference type="EMBL" id="ML994655">
    <property type="protein sequence ID" value="KAF2180862.1"/>
    <property type="molecule type" value="Genomic_DNA"/>
</dbReference>
<evidence type="ECO:0008006" key="3">
    <source>
        <dbReference type="Google" id="ProtNLM"/>
    </source>
</evidence>
<gene>
    <name evidence="1" type="ORF">K469DRAFT_692415</name>
</gene>
<proteinExistence type="predicted"/>
<organism evidence="1 2">
    <name type="scientific">Zopfia rhizophila CBS 207.26</name>
    <dbReference type="NCBI Taxonomy" id="1314779"/>
    <lineage>
        <taxon>Eukaryota</taxon>
        <taxon>Fungi</taxon>
        <taxon>Dikarya</taxon>
        <taxon>Ascomycota</taxon>
        <taxon>Pezizomycotina</taxon>
        <taxon>Dothideomycetes</taxon>
        <taxon>Dothideomycetes incertae sedis</taxon>
        <taxon>Zopfiaceae</taxon>
        <taxon>Zopfia</taxon>
    </lineage>
</organism>
<name>A0A6A6DR28_9PEZI</name>